<feature type="transmembrane region" description="Helical" evidence="8">
    <location>
        <begin position="56"/>
        <end position="75"/>
    </location>
</feature>
<name>A0A2A4CQ21_9RHOB</name>
<evidence type="ECO:0000313" key="12">
    <source>
        <dbReference type="Proteomes" id="UP000243507"/>
    </source>
</evidence>
<dbReference type="InterPro" id="IPR058130">
    <property type="entry name" value="PEA_transf_C"/>
</dbReference>
<evidence type="ECO:0000256" key="8">
    <source>
        <dbReference type="SAM" id="Phobius"/>
    </source>
</evidence>
<reference evidence="11 12" key="1">
    <citation type="submission" date="2017-09" db="EMBL/GenBank/DDBJ databases">
        <title>A multilocus sequence analysis scheme for characterization of bacteria in the genus Thioclava.</title>
        <authorList>
            <person name="Liu Y."/>
            <person name="Shao Z."/>
        </authorList>
    </citation>
    <scope>NUCLEOTIDE SEQUENCE [LARGE SCALE GENOMIC DNA]</scope>
    <source>
        <strain evidence="11 12">CAU 1312</strain>
    </source>
</reference>
<comment type="caution">
    <text evidence="11">The sequence shown here is derived from an EMBL/GenBank/DDBJ whole genome shotgun (WGS) entry which is preliminary data.</text>
</comment>
<dbReference type="PANTHER" id="PTHR30443">
    <property type="entry name" value="INNER MEMBRANE PROTEIN"/>
    <property type="match status" value="1"/>
</dbReference>
<evidence type="ECO:0000259" key="9">
    <source>
        <dbReference type="Pfam" id="PF00884"/>
    </source>
</evidence>
<keyword evidence="6 8" id="KW-1133">Transmembrane helix</keyword>
<evidence type="ECO:0000256" key="1">
    <source>
        <dbReference type="ARBA" id="ARBA00004429"/>
    </source>
</evidence>
<dbReference type="RefSeq" id="WP_096433865.1">
    <property type="nucleotide sequence ID" value="NZ_NTJD01000007.1"/>
</dbReference>
<dbReference type="PANTHER" id="PTHR30443:SF0">
    <property type="entry name" value="PHOSPHOETHANOLAMINE TRANSFERASE EPTA"/>
    <property type="match status" value="1"/>
</dbReference>
<dbReference type="AlphaFoldDB" id="A0A2A4CQ21"/>
<keyword evidence="7 8" id="KW-0472">Membrane</keyword>
<dbReference type="GO" id="GO:0016776">
    <property type="term" value="F:phosphotransferase activity, phosphate group as acceptor"/>
    <property type="evidence" value="ECO:0007669"/>
    <property type="project" value="TreeGrafter"/>
</dbReference>
<accession>A0A2A4CQ21</accession>
<keyword evidence="2" id="KW-1003">Cell membrane</keyword>
<dbReference type="InterPro" id="IPR040423">
    <property type="entry name" value="PEA_transferase"/>
</dbReference>
<dbReference type="Pfam" id="PF00884">
    <property type="entry name" value="Sulfatase"/>
    <property type="match status" value="1"/>
</dbReference>
<gene>
    <name evidence="11" type="ORF">CLN94_10340</name>
</gene>
<organism evidence="11 12">
    <name type="scientific">Pseudothioclava arenosa</name>
    <dbReference type="NCBI Taxonomy" id="1795308"/>
    <lineage>
        <taxon>Bacteria</taxon>
        <taxon>Pseudomonadati</taxon>
        <taxon>Pseudomonadota</taxon>
        <taxon>Alphaproteobacteria</taxon>
        <taxon>Rhodobacterales</taxon>
        <taxon>Paracoccaceae</taxon>
        <taxon>Pseudothioclava</taxon>
    </lineage>
</organism>
<evidence type="ECO:0000256" key="7">
    <source>
        <dbReference type="ARBA" id="ARBA00023136"/>
    </source>
</evidence>
<keyword evidence="3" id="KW-0997">Cell inner membrane</keyword>
<dbReference type="NCBIfam" id="NF028537">
    <property type="entry name" value="P_eth_NH2_trans"/>
    <property type="match status" value="1"/>
</dbReference>
<proteinExistence type="predicted"/>
<feature type="domain" description="Sulfatase N-terminal" evidence="9">
    <location>
        <begin position="243"/>
        <end position="529"/>
    </location>
</feature>
<dbReference type="GO" id="GO:0009244">
    <property type="term" value="P:lipopolysaccharide core region biosynthetic process"/>
    <property type="evidence" value="ECO:0007669"/>
    <property type="project" value="TreeGrafter"/>
</dbReference>
<protein>
    <submittedName>
        <fullName evidence="11">Phosphatidylethanolamine--Kdo2-lipid A phosphoethanolamine transferase</fullName>
    </submittedName>
</protein>
<keyword evidence="5 8" id="KW-0812">Transmembrane</keyword>
<dbReference type="Proteomes" id="UP000243507">
    <property type="component" value="Unassembled WGS sequence"/>
</dbReference>
<evidence type="ECO:0000256" key="2">
    <source>
        <dbReference type="ARBA" id="ARBA00022475"/>
    </source>
</evidence>
<evidence type="ECO:0000313" key="11">
    <source>
        <dbReference type="EMBL" id="PCD76216.1"/>
    </source>
</evidence>
<feature type="transmembrane region" description="Helical" evidence="8">
    <location>
        <begin position="82"/>
        <end position="104"/>
    </location>
</feature>
<feature type="transmembrane region" description="Helical" evidence="8">
    <location>
        <begin position="124"/>
        <end position="145"/>
    </location>
</feature>
<evidence type="ECO:0000256" key="5">
    <source>
        <dbReference type="ARBA" id="ARBA00022692"/>
    </source>
</evidence>
<sequence length="549" mass="59438">MTAIPAPVTTRLGFPRPMLSGPVLTLLVTLFLLAFDNATFWGRAAAAFPHSALQLGVFVAAFAALTVFVASLFGFRWLLKPVLVALLLIGSSASWYQDQLGATIDREMIRNVMQTTFAEAHHLITLPFVEHIVLTGILPAALVLWVRVRPASLLRDLGTWAGMLILSVAVLAGSLLSDFKAYSAVIREHRDIQAAFMPLAPLAGAWRYAKQELQSGNQVVASLGLDAHKGARIMAAAKPVVTVIFAGETARAQNWGANGYERMTSPETMAAGMINFSDVESCGTATAVSLPCMFSNLTEDDYSHSAFRGRENLLDVLSHAGVKIEWIDNNTGDQSIGARTGAGRIKVDPADPACAEGECTDAAFLPILREKLASATEDTVLVFHMIGSHGPAYFLRYPEEFRRFTPDCRTADFNSCTPEEIRNAYDNTLLYSDHILAEASRIMAEQDKVDSAMLFLSDHGESLGESGLYLHGAPRLFAPETQYKVPMEIWMSEGYKAAMGVDTACLAAKSDAPLSQDYMFHTVLGMMDIETEARDGSLDLTAGCAPVSG</sequence>
<dbReference type="CDD" id="cd16017">
    <property type="entry name" value="LptA"/>
    <property type="match status" value="1"/>
</dbReference>
<dbReference type="Pfam" id="PF08019">
    <property type="entry name" value="EptA_B_N"/>
    <property type="match status" value="1"/>
</dbReference>
<evidence type="ECO:0000256" key="6">
    <source>
        <dbReference type="ARBA" id="ARBA00022989"/>
    </source>
</evidence>
<dbReference type="InterPro" id="IPR000917">
    <property type="entry name" value="Sulfatase_N"/>
</dbReference>
<keyword evidence="12" id="KW-1185">Reference proteome</keyword>
<evidence type="ECO:0000259" key="10">
    <source>
        <dbReference type="Pfam" id="PF08019"/>
    </source>
</evidence>
<evidence type="ECO:0000256" key="3">
    <source>
        <dbReference type="ARBA" id="ARBA00022519"/>
    </source>
</evidence>
<feature type="transmembrane region" description="Helical" evidence="8">
    <location>
        <begin position="157"/>
        <end position="176"/>
    </location>
</feature>
<dbReference type="SUPFAM" id="SSF53649">
    <property type="entry name" value="Alkaline phosphatase-like"/>
    <property type="match status" value="1"/>
</dbReference>
<dbReference type="GO" id="GO:0005886">
    <property type="term" value="C:plasma membrane"/>
    <property type="evidence" value="ECO:0007669"/>
    <property type="project" value="UniProtKB-SubCell"/>
</dbReference>
<feature type="domain" description="Phosphoethanolamine transferase N-terminal" evidence="10">
    <location>
        <begin position="63"/>
        <end position="212"/>
    </location>
</feature>
<comment type="subcellular location">
    <subcellularLocation>
        <location evidence="1">Cell inner membrane</location>
        <topology evidence="1">Multi-pass membrane protein</topology>
    </subcellularLocation>
</comment>
<dbReference type="InterPro" id="IPR012549">
    <property type="entry name" value="EptA-like_N"/>
</dbReference>
<evidence type="ECO:0000256" key="4">
    <source>
        <dbReference type="ARBA" id="ARBA00022679"/>
    </source>
</evidence>
<dbReference type="InterPro" id="IPR017850">
    <property type="entry name" value="Alkaline_phosphatase_core_sf"/>
</dbReference>
<dbReference type="OrthoDB" id="9786870at2"/>
<dbReference type="Gene3D" id="3.40.720.10">
    <property type="entry name" value="Alkaline Phosphatase, subunit A"/>
    <property type="match status" value="1"/>
</dbReference>
<keyword evidence="4 11" id="KW-0808">Transferase</keyword>
<dbReference type="EMBL" id="NTJD01000007">
    <property type="protein sequence ID" value="PCD76216.1"/>
    <property type="molecule type" value="Genomic_DNA"/>
</dbReference>